<dbReference type="EMBL" id="JAERRJ010000008">
    <property type="protein sequence ID" value="MBL1077123.1"/>
    <property type="molecule type" value="Genomic_DNA"/>
</dbReference>
<evidence type="ECO:0000256" key="2">
    <source>
        <dbReference type="ARBA" id="ARBA00022692"/>
    </source>
</evidence>
<dbReference type="PANTHER" id="PTHR42744:SF1">
    <property type="entry name" value="BINDING-PROTEIN-DEPENDENT TRANSPORT SYSTEMS INNER MEMBRANE COMPONENT"/>
    <property type="match status" value="1"/>
</dbReference>
<evidence type="ECO:0000256" key="3">
    <source>
        <dbReference type="ARBA" id="ARBA00022989"/>
    </source>
</evidence>
<dbReference type="InterPro" id="IPR035906">
    <property type="entry name" value="MetI-like_sf"/>
</dbReference>
<comment type="caution">
    <text evidence="7">The sequence shown here is derived from an EMBL/GenBank/DDBJ whole genome shotgun (WGS) entry which is preliminary data.</text>
</comment>
<feature type="transmembrane region" description="Helical" evidence="5">
    <location>
        <begin position="441"/>
        <end position="467"/>
    </location>
</feature>
<dbReference type="CDD" id="cd06261">
    <property type="entry name" value="TM_PBP2"/>
    <property type="match status" value="2"/>
</dbReference>
<feature type="transmembrane region" description="Helical" evidence="5">
    <location>
        <begin position="371"/>
        <end position="401"/>
    </location>
</feature>
<feature type="transmembrane region" description="Helical" evidence="5">
    <location>
        <begin position="337"/>
        <end position="359"/>
    </location>
</feature>
<comment type="subcellular location">
    <subcellularLocation>
        <location evidence="5">Cell membrane</location>
        <topology evidence="5">Multi-pass membrane protein</topology>
    </subcellularLocation>
    <subcellularLocation>
        <location evidence="1">Membrane</location>
        <topology evidence="1">Multi-pass membrane protein</topology>
    </subcellularLocation>
</comment>
<feature type="transmembrane region" description="Helical" evidence="5">
    <location>
        <begin position="182"/>
        <end position="209"/>
    </location>
</feature>
<name>A0ABS1MD65_9NOCA</name>
<keyword evidence="3 5" id="KW-1133">Transmembrane helix</keyword>
<feature type="domain" description="ABC transmembrane type-1" evidence="6">
    <location>
        <begin position="67"/>
        <end position="261"/>
    </location>
</feature>
<evidence type="ECO:0000256" key="4">
    <source>
        <dbReference type="ARBA" id="ARBA00023136"/>
    </source>
</evidence>
<dbReference type="PANTHER" id="PTHR42744">
    <property type="entry name" value="BINDING-PROTEIN-DEPENDENT TRANSPORT SYSTEMS INNER MEMBRANE COMPONENT"/>
    <property type="match status" value="1"/>
</dbReference>
<feature type="transmembrane region" description="Helical" evidence="5">
    <location>
        <begin position="546"/>
        <end position="565"/>
    </location>
</feature>
<keyword evidence="8" id="KW-1185">Reference proteome</keyword>
<evidence type="ECO:0000313" key="8">
    <source>
        <dbReference type="Proteomes" id="UP000602198"/>
    </source>
</evidence>
<keyword evidence="2 5" id="KW-0812">Transmembrane</keyword>
<dbReference type="PROSITE" id="PS50928">
    <property type="entry name" value="ABC_TM1"/>
    <property type="match status" value="2"/>
</dbReference>
<dbReference type="InterPro" id="IPR000515">
    <property type="entry name" value="MetI-like"/>
</dbReference>
<feature type="transmembrane region" description="Helical" evidence="5">
    <location>
        <begin position="20"/>
        <end position="37"/>
    </location>
</feature>
<feature type="transmembrane region" description="Helical" evidence="5">
    <location>
        <begin position="243"/>
        <end position="262"/>
    </location>
</feature>
<comment type="similarity">
    <text evidence="5">Belongs to the binding-protein-dependent transport system permease family.</text>
</comment>
<dbReference type="Gene3D" id="1.10.3720.10">
    <property type="entry name" value="MetI-like"/>
    <property type="match status" value="2"/>
</dbReference>
<feature type="transmembrane region" description="Helical" evidence="5">
    <location>
        <begin position="413"/>
        <end position="435"/>
    </location>
</feature>
<dbReference type="RefSeq" id="WP_201949791.1">
    <property type="nucleotide sequence ID" value="NZ_JAERRJ010000008.1"/>
</dbReference>
<feature type="transmembrane region" description="Helical" evidence="5">
    <location>
        <begin position="71"/>
        <end position="93"/>
    </location>
</feature>
<dbReference type="SUPFAM" id="SSF161098">
    <property type="entry name" value="MetI-like"/>
    <property type="match status" value="2"/>
</dbReference>
<protein>
    <submittedName>
        <fullName evidence="7">ABC transporter permease subunit</fullName>
    </submittedName>
</protein>
<dbReference type="Pfam" id="PF00528">
    <property type="entry name" value="BPD_transp_1"/>
    <property type="match status" value="2"/>
</dbReference>
<keyword evidence="4 5" id="KW-0472">Membrane</keyword>
<proteinExistence type="inferred from homology"/>
<sequence length="578" mass="62757">MTALRGYPSRGVLDRPRSRWADVAVFLGAAVLIWIVVRVSAGMDVPFDESAAPSSIDTDPAQLPYYAARSLLRMFLALGLSILFTFVFATAAARLPRAEKVMLPALDILQSVPILGFLSVTVAGFIALFPGSSLGLECASIFAIFTSQAWNMAFAFHHSLVSQPRELDEAARNLRLSRWQRFWRVDVPSGMFPLVWNAMMSFGGGWFFLTASEAISVSNREYALPGIGSYVASAAAESDTGKVLAAIVTMVIVVVGLNVLFWRPITVWAERFRVEDSESADAPRSLVLDLLRRSHIPGLLARVFGPLVHPIDRAMSVFGLAEHRLYVPESRRRAADVVFTTVVAVALAAGVLFMLRYVADTVGLAEFAHAAFLGVLTLVRVIVLLIFATLIWVPVGVWIGLNPRVSRLAQPIVQVLASFPANFLFPLVTAVLVATGASLQWASILLMALGAQWYILFNVIAGAAAVPNDLREASASLRLPRNLWWRKLILPAVFPSYVTGAITAAGGAWNASIVAEVVEFGDTTLTASGLGAYITDATAAGDAPKILVGVLVMSAYVVGFNRLFWRRLYTLAQRRYSL</sequence>
<keyword evidence="5" id="KW-0813">Transport</keyword>
<evidence type="ECO:0000256" key="1">
    <source>
        <dbReference type="ARBA" id="ARBA00004141"/>
    </source>
</evidence>
<reference evidence="7 8" key="1">
    <citation type="submission" date="2021-01" db="EMBL/GenBank/DDBJ databases">
        <title>WGS of actinomycetes isolated from Thailand.</title>
        <authorList>
            <person name="Thawai C."/>
        </authorList>
    </citation>
    <scope>NUCLEOTIDE SEQUENCE [LARGE SCALE GENOMIC DNA]</scope>
    <source>
        <strain evidence="7 8">LPG 2</strain>
    </source>
</reference>
<gene>
    <name evidence="7" type="ORF">JK358_22245</name>
</gene>
<evidence type="ECO:0000313" key="7">
    <source>
        <dbReference type="EMBL" id="MBL1077123.1"/>
    </source>
</evidence>
<evidence type="ECO:0000256" key="5">
    <source>
        <dbReference type="RuleBase" id="RU363032"/>
    </source>
</evidence>
<organism evidence="7 8">
    <name type="scientific">Nocardia acididurans</name>
    <dbReference type="NCBI Taxonomy" id="2802282"/>
    <lineage>
        <taxon>Bacteria</taxon>
        <taxon>Bacillati</taxon>
        <taxon>Actinomycetota</taxon>
        <taxon>Actinomycetes</taxon>
        <taxon>Mycobacteriales</taxon>
        <taxon>Nocardiaceae</taxon>
        <taxon>Nocardia</taxon>
    </lineage>
</organism>
<accession>A0ABS1MD65</accession>
<dbReference type="Proteomes" id="UP000602198">
    <property type="component" value="Unassembled WGS sequence"/>
</dbReference>
<feature type="transmembrane region" description="Helical" evidence="5">
    <location>
        <begin position="488"/>
        <end position="509"/>
    </location>
</feature>
<evidence type="ECO:0000259" key="6">
    <source>
        <dbReference type="PROSITE" id="PS50928"/>
    </source>
</evidence>
<feature type="transmembrane region" description="Helical" evidence="5">
    <location>
        <begin position="105"/>
        <end position="129"/>
    </location>
</feature>
<feature type="domain" description="ABC transmembrane type-1" evidence="6">
    <location>
        <begin position="378"/>
        <end position="564"/>
    </location>
</feature>